<evidence type="ECO:0000313" key="2">
    <source>
        <dbReference type="Proteomes" id="UP000499080"/>
    </source>
</evidence>
<reference evidence="1 2" key="1">
    <citation type="journal article" date="2019" name="Sci. Rep.">
        <title>Orb-weaving spider Araneus ventricosus genome elucidates the spidroin gene catalogue.</title>
        <authorList>
            <person name="Kono N."/>
            <person name="Nakamura H."/>
            <person name="Ohtoshi R."/>
            <person name="Moran D.A.P."/>
            <person name="Shinohara A."/>
            <person name="Yoshida Y."/>
            <person name="Fujiwara M."/>
            <person name="Mori M."/>
            <person name="Tomita M."/>
            <person name="Arakawa K."/>
        </authorList>
    </citation>
    <scope>NUCLEOTIDE SEQUENCE [LARGE SCALE GENOMIC DNA]</scope>
</reference>
<proteinExistence type="predicted"/>
<name>A0A4Y2LZ16_ARAVE</name>
<dbReference type="EMBL" id="BGPR01006556">
    <property type="protein sequence ID" value="GBN20025.1"/>
    <property type="molecule type" value="Genomic_DNA"/>
</dbReference>
<sequence>MPYSPFTSMNIKVISNINITVDPRARNPRCSQSVEWVYVQGSIYRAPVGDMIVLTCVLASVKSSWPACDMSKDNREQRMTWMSVVEHKLARWRIDWIYGAKGHN</sequence>
<dbReference type="Proteomes" id="UP000499080">
    <property type="component" value="Unassembled WGS sequence"/>
</dbReference>
<accession>A0A4Y2LZ16</accession>
<keyword evidence="2" id="KW-1185">Reference proteome</keyword>
<protein>
    <submittedName>
        <fullName evidence="1">Uncharacterized protein</fullName>
    </submittedName>
</protein>
<dbReference type="AlphaFoldDB" id="A0A4Y2LZ16"/>
<gene>
    <name evidence="1" type="ORF">AVEN_254603_1</name>
</gene>
<comment type="caution">
    <text evidence="1">The sequence shown here is derived from an EMBL/GenBank/DDBJ whole genome shotgun (WGS) entry which is preliminary data.</text>
</comment>
<evidence type="ECO:0000313" key="1">
    <source>
        <dbReference type="EMBL" id="GBN20025.1"/>
    </source>
</evidence>
<organism evidence="1 2">
    <name type="scientific">Araneus ventricosus</name>
    <name type="common">Orbweaver spider</name>
    <name type="synonym">Epeira ventricosa</name>
    <dbReference type="NCBI Taxonomy" id="182803"/>
    <lineage>
        <taxon>Eukaryota</taxon>
        <taxon>Metazoa</taxon>
        <taxon>Ecdysozoa</taxon>
        <taxon>Arthropoda</taxon>
        <taxon>Chelicerata</taxon>
        <taxon>Arachnida</taxon>
        <taxon>Araneae</taxon>
        <taxon>Araneomorphae</taxon>
        <taxon>Entelegynae</taxon>
        <taxon>Araneoidea</taxon>
        <taxon>Araneidae</taxon>
        <taxon>Araneus</taxon>
    </lineage>
</organism>